<evidence type="ECO:0000313" key="2">
    <source>
        <dbReference type="Proteomes" id="UP000091956"/>
    </source>
</evidence>
<evidence type="ECO:0008006" key="3">
    <source>
        <dbReference type="Google" id="ProtNLM"/>
    </source>
</evidence>
<accession>A0A1B8GK93</accession>
<reference evidence="1 2" key="1">
    <citation type="submission" date="2016-03" db="EMBL/GenBank/DDBJ databases">
        <title>Comparative genomics of Pseudogymnoascus destructans, the fungus causing white-nose syndrome of bats.</title>
        <authorList>
            <person name="Palmer J.M."/>
            <person name="Drees K.P."/>
            <person name="Foster J.T."/>
            <person name="Lindner D.L."/>
        </authorList>
    </citation>
    <scope>NUCLEOTIDE SEQUENCE [LARGE SCALE GENOMIC DNA]</scope>
    <source>
        <strain evidence="1 2">UAMH 10579</strain>
    </source>
</reference>
<dbReference type="EMBL" id="KV460229">
    <property type="protein sequence ID" value="OBT96239.1"/>
    <property type="molecule type" value="Genomic_DNA"/>
</dbReference>
<keyword evidence="2" id="KW-1185">Reference proteome</keyword>
<dbReference type="AlphaFoldDB" id="A0A1B8GK93"/>
<proteinExistence type="predicted"/>
<reference evidence="2" key="2">
    <citation type="journal article" date="2018" name="Nat. Commun.">
        <title>Extreme sensitivity to ultraviolet light in the fungal pathogen causing white-nose syndrome of bats.</title>
        <authorList>
            <person name="Palmer J.M."/>
            <person name="Drees K.P."/>
            <person name="Foster J.T."/>
            <person name="Lindner D.L."/>
        </authorList>
    </citation>
    <scope>NUCLEOTIDE SEQUENCE [LARGE SCALE GENOMIC DNA]</scope>
    <source>
        <strain evidence="2">UAMH 10579</strain>
    </source>
</reference>
<organism evidence="1 2">
    <name type="scientific">Pseudogymnoascus verrucosus</name>
    <dbReference type="NCBI Taxonomy" id="342668"/>
    <lineage>
        <taxon>Eukaryota</taxon>
        <taxon>Fungi</taxon>
        <taxon>Dikarya</taxon>
        <taxon>Ascomycota</taxon>
        <taxon>Pezizomycotina</taxon>
        <taxon>Leotiomycetes</taxon>
        <taxon>Thelebolales</taxon>
        <taxon>Thelebolaceae</taxon>
        <taxon>Pseudogymnoascus</taxon>
    </lineage>
</organism>
<sequence>MASSNSETAEVPNHASPALRLPPEIVKIIVDQVPNSTIKSLRLTCRLFLETVDLRLDRVFISANPRNVEVFTAIANHEVFRAKITEIIWDDAILYVRPMPRSEVEALYGSDDEYQDYVDEDEGRDENGIDWRGDVPGWFRIGCRENIYHIKDDRECDLDRLSLVAMAQQVTEQMPMEKAWAYYQELLQQQRDVRDSQAHINALEKYVGSFPALKRITITAATHEGLYNPLYETPMIRSFPRGFNYYLPFGYPPADRCQPECDEWDEDGNDWQGFRTVMRVLTEGRDCYRVMDLRIDDNEMGTMGLNSRVFEKENRTLDNFEAVLALLNFTHLQLDLIVDEHYSQAEIFCNGLLRRALAGASGGQGLKHLSLSTDISMHMYEPGDDCDWYIPLAMIFTPTRYSRLQHFGLASFYVEQDDLLALLASLPKTLRSVELSRIEIMDIGGSYQTLLCAIRDKLGWKERVQRPTLAISSEFNYSRPERTLWLKDEIYSFLYQDGSNPFEDD</sequence>
<evidence type="ECO:0000313" key="1">
    <source>
        <dbReference type="EMBL" id="OBT96239.1"/>
    </source>
</evidence>
<protein>
    <recommendedName>
        <fullName evidence="3">F-box domain-containing protein</fullName>
    </recommendedName>
</protein>
<dbReference type="GeneID" id="28839208"/>
<dbReference type="RefSeq" id="XP_018129972.1">
    <property type="nucleotide sequence ID" value="XM_018275280.1"/>
</dbReference>
<dbReference type="STRING" id="342668.A0A1B8GK93"/>
<gene>
    <name evidence="1" type="ORF">VE01_05822</name>
</gene>
<name>A0A1B8GK93_9PEZI</name>
<dbReference type="Proteomes" id="UP000091956">
    <property type="component" value="Unassembled WGS sequence"/>
</dbReference>